<organism evidence="2 3">
    <name type="scientific">Hymenobacter terrestris</name>
    <dbReference type="NCBI Taxonomy" id="2748310"/>
    <lineage>
        <taxon>Bacteria</taxon>
        <taxon>Pseudomonadati</taxon>
        <taxon>Bacteroidota</taxon>
        <taxon>Cytophagia</taxon>
        <taxon>Cytophagales</taxon>
        <taxon>Hymenobacteraceae</taxon>
        <taxon>Hymenobacter</taxon>
    </lineage>
</organism>
<dbReference type="EMBL" id="JABKAV010000012">
    <property type="protein sequence ID" value="NVO84490.1"/>
    <property type="molecule type" value="Genomic_DNA"/>
</dbReference>
<sequence>MPAPIQPFPESTSDNNAIPQQKLLALLRLVRLLKEPGGRTMAQLLSELDKKQRTMQRYLRLLEEVGYPVDKTTTQPARYFLFEPAPEGRGIRHEPLNDQETELLSLRLADLGTPNPVLAGLRQKLQLPALLLPQPHELRSLRQARILETLALGIELRRQVRLLAYESGNTGTVRDRDVEPLALANNHTQLASNDVATGQYRTYNLNRMGGAELLDATCTLPDSDRRPDVFGMAETDEWTTVELLLTSRSYQQLLRESATAAAECQPATATEQAEGWAHRYRDRVHGFHGVGRFVLGLPLEVRVAAPESLRQFVLDKVAGAKW</sequence>
<dbReference type="PANTHER" id="PTHR34580">
    <property type="match status" value="1"/>
</dbReference>
<dbReference type="InterPro" id="IPR036390">
    <property type="entry name" value="WH_DNA-bd_sf"/>
</dbReference>
<dbReference type="PANTHER" id="PTHR34580:SF3">
    <property type="entry name" value="PROTEIN PAFB"/>
    <property type="match status" value="1"/>
</dbReference>
<dbReference type="InterPro" id="IPR026881">
    <property type="entry name" value="WYL_dom"/>
</dbReference>
<comment type="caution">
    <text evidence="2">The sequence shown here is derived from an EMBL/GenBank/DDBJ whole genome shotgun (WGS) entry which is preliminary data.</text>
</comment>
<dbReference type="Proteomes" id="UP000626554">
    <property type="component" value="Unassembled WGS sequence"/>
</dbReference>
<protein>
    <submittedName>
        <fullName evidence="2">WYL domain-containing protein</fullName>
    </submittedName>
</protein>
<evidence type="ECO:0000259" key="1">
    <source>
        <dbReference type="Pfam" id="PF13280"/>
    </source>
</evidence>
<dbReference type="PROSITE" id="PS52050">
    <property type="entry name" value="WYL"/>
    <property type="match status" value="1"/>
</dbReference>
<accession>A0ABX2Q0M1</accession>
<dbReference type="InterPro" id="IPR051534">
    <property type="entry name" value="CBASS_pafABC_assoc_protein"/>
</dbReference>
<dbReference type="RefSeq" id="WP_176899047.1">
    <property type="nucleotide sequence ID" value="NZ_JABKAV010000012.1"/>
</dbReference>
<proteinExistence type="predicted"/>
<evidence type="ECO:0000313" key="2">
    <source>
        <dbReference type="EMBL" id="NVO84490.1"/>
    </source>
</evidence>
<gene>
    <name evidence="2" type="ORF">HW556_06320</name>
</gene>
<evidence type="ECO:0000313" key="3">
    <source>
        <dbReference type="Proteomes" id="UP000626554"/>
    </source>
</evidence>
<reference evidence="2 3" key="1">
    <citation type="submission" date="2020-05" db="EMBL/GenBank/DDBJ databases">
        <title>Hymenobacter terrestris sp. nov. and Hymenobacter lapidiphilus sp. nov., isolated from regoliths in Antarctica.</title>
        <authorList>
            <person name="Sedlacek I."/>
            <person name="Pantucek R."/>
            <person name="Zeman M."/>
            <person name="Holochova P."/>
            <person name="Kralova S."/>
            <person name="Stankova E."/>
            <person name="Sedo O."/>
            <person name="Micenkova L."/>
            <person name="Svec P."/>
            <person name="Gupta V."/>
            <person name="Sood U."/>
            <person name="Korpole U.S."/>
            <person name="Lal R."/>
        </authorList>
    </citation>
    <scope>NUCLEOTIDE SEQUENCE [LARGE SCALE GENOMIC DNA]</scope>
    <source>
        <strain evidence="2 3">P5252</strain>
    </source>
</reference>
<dbReference type="SUPFAM" id="SSF46785">
    <property type="entry name" value="Winged helix' DNA-binding domain"/>
    <property type="match status" value="1"/>
</dbReference>
<feature type="domain" description="WYL" evidence="1">
    <location>
        <begin position="146"/>
        <end position="212"/>
    </location>
</feature>
<dbReference type="Pfam" id="PF13280">
    <property type="entry name" value="WYL"/>
    <property type="match status" value="1"/>
</dbReference>
<name>A0ABX2Q0M1_9BACT</name>
<keyword evidence="3" id="KW-1185">Reference proteome</keyword>